<dbReference type="NCBIfam" id="TIGR04183">
    <property type="entry name" value="Por_Secre_tail"/>
    <property type="match status" value="1"/>
</dbReference>
<dbReference type="RefSeq" id="WP_150032708.1">
    <property type="nucleotide sequence ID" value="NZ_VWSH01000002.1"/>
</dbReference>
<dbReference type="Proteomes" id="UP000323632">
    <property type="component" value="Unassembled WGS sequence"/>
</dbReference>
<dbReference type="EMBL" id="VWSH01000002">
    <property type="protein sequence ID" value="KAA5535030.1"/>
    <property type="molecule type" value="Genomic_DNA"/>
</dbReference>
<keyword evidence="1" id="KW-0732">Signal</keyword>
<evidence type="ECO:0000313" key="4">
    <source>
        <dbReference type="Proteomes" id="UP000323632"/>
    </source>
</evidence>
<evidence type="ECO:0000313" key="3">
    <source>
        <dbReference type="EMBL" id="KAA5535030.1"/>
    </source>
</evidence>
<protein>
    <submittedName>
        <fullName evidence="3">T9SS type A sorting domain-containing protein</fullName>
    </submittedName>
</protein>
<comment type="caution">
    <text evidence="3">The sequence shown here is derived from an EMBL/GenBank/DDBJ whole genome shotgun (WGS) entry which is preliminary data.</text>
</comment>
<sequence>MKKNFAKGIFLFLSVLFMAPKGFAQLTGTINIGTGQTYTTLTGTGGLFDAINTGMVTGNLTAQIASDITEPGTVTLNKWVESGIGNYQVRIVPDGTTERVLSGSGVNMINLSNVRNVVIDGSFSGAGKFLRFTSTNKQANTLAFLNDCKSDTVMNCYFEGVDTTINKSVILIGATNIAGGTGNDSIAILNNIIKDNTTGYPKNLVRSVGTTTATNDNCIISGNEFINWSNEAMGLAAGTGDNWKILNNAFYQSTTANILTSIYGVRAIVGNGHIISGNNIGGQAPDRSGGPMQVASADHLNNFMITGIALSGSGTATSPISISQNRISNIIGHSVYGINLQTSNATVDSNFINNLTVVTASGFESINLAAINMNSSNAAITNNTIRKIRQANATVTAPPTFGAIIVSGSCQFNIDHNVIDSISSVYAVQNPNFSDSCVPIAISVKLSGAATTNKISNNKISNIINAYYFAVTGINYISTNTATTNIFNNNIDYIYNLYNSNNQPPNPNINNLIGIKEGGGGNDTVYNNTINLGAISGPTANIYGIKKTGSGMHAYYNNTVNITGSAVSAFVYAGTSAAFSGGNAILRNNIFNNKRVGSFFAPPSFKSFAIIGGGSTSDYNLLFTADSIVALSGNTYYTFTSWKASTSKDAHSINAPVTFVSATDLHIDGNHVNAWNVYGRGIAIPTISTDIDGDSRSTIVGTPVTIGADEIPIPTSTPLAIDLETITAKNVGNKNRIDWATAKETKADYFELESSTDARNFKKIAKINANGQPSAYTYWDEKAVLGMNYYRLKMMTENGSFIYSKTVSAEVKSLSDFAIHVYPNPAQDKVALKIDGTIQNNAIVTIMDVAGKLSQTIEVTKNEMEIDVKNLAAGIYFIKYTDEQQSQTIKITKQ</sequence>
<dbReference type="Gene3D" id="2.160.20.10">
    <property type="entry name" value="Single-stranded right-handed beta-helix, Pectin lyase-like"/>
    <property type="match status" value="1"/>
</dbReference>
<gene>
    <name evidence="3" type="ORF">F0919_10555</name>
</gene>
<proteinExistence type="predicted"/>
<accession>A0A5M6CKS5</accession>
<name>A0A5M6CKS5_9BACT</name>
<organism evidence="3 4">
    <name type="scientific">Taibaiella lutea</name>
    <dbReference type="NCBI Taxonomy" id="2608001"/>
    <lineage>
        <taxon>Bacteria</taxon>
        <taxon>Pseudomonadati</taxon>
        <taxon>Bacteroidota</taxon>
        <taxon>Chitinophagia</taxon>
        <taxon>Chitinophagales</taxon>
        <taxon>Chitinophagaceae</taxon>
        <taxon>Taibaiella</taxon>
    </lineage>
</organism>
<feature type="domain" description="Secretion system C-terminal sorting" evidence="2">
    <location>
        <begin position="821"/>
        <end position="891"/>
    </location>
</feature>
<dbReference type="InterPro" id="IPR012334">
    <property type="entry name" value="Pectin_lyas_fold"/>
</dbReference>
<dbReference type="AlphaFoldDB" id="A0A5M6CKS5"/>
<keyword evidence="4" id="KW-1185">Reference proteome</keyword>
<dbReference type="Pfam" id="PF18962">
    <property type="entry name" value="Por_Secre_tail"/>
    <property type="match status" value="1"/>
</dbReference>
<feature type="chain" id="PRO_5024318080" evidence="1">
    <location>
        <begin position="25"/>
        <end position="894"/>
    </location>
</feature>
<evidence type="ECO:0000256" key="1">
    <source>
        <dbReference type="SAM" id="SignalP"/>
    </source>
</evidence>
<evidence type="ECO:0000259" key="2">
    <source>
        <dbReference type="Pfam" id="PF18962"/>
    </source>
</evidence>
<dbReference type="InterPro" id="IPR026444">
    <property type="entry name" value="Secre_tail"/>
</dbReference>
<feature type="signal peptide" evidence="1">
    <location>
        <begin position="1"/>
        <end position="24"/>
    </location>
</feature>
<reference evidence="3 4" key="1">
    <citation type="submission" date="2019-09" db="EMBL/GenBank/DDBJ databases">
        <title>Genome sequence and assembly of Taibaiella sp.</title>
        <authorList>
            <person name="Chhetri G."/>
        </authorList>
    </citation>
    <scope>NUCLEOTIDE SEQUENCE [LARGE SCALE GENOMIC DNA]</scope>
    <source>
        <strain evidence="3 4">KVB11</strain>
    </source>
</reference>